<dbReference type="KEGG" id="sfk:KY5_0293"/>
<dbReference type="Pfam" id="PF00351">
    <property type="entry name" value="Biopterin_H"/>
    <property type="match status" value="1"/>
</dbReference>
<dbReference type="EMBL" id="CP022685">
    <property type="protein sequence ID" value="ATL25311.1"/>
    <property type="molecule type" value="Genomic_DNA"/>
</dbReference>
<keyword evidence="4 9" id="KW-0560">Oxidoreductase</keyword>
<evidence type="ECO:0000313" key="10">
    <source>
        <dbReference type="Proteomes" id="UP000221011"/>
    </source>
</evidence>
<dbReference type="InterPro" id="IPR036951">
    <property type="entry name" value="ArAA_hydroxylase_sf"/>
</dbReference>
<dbReference type="NCBIfam" id="NF008877">
    <property type="entry name" value="PRK11913.1-2"/>
    <property type="match status" value="1"/>
</dbReference>
<evidence type="ECO:0000256" key="1">
    <source>
        <dbReference type="ARBA" id="ARBA00001954"/>
    </source>
</evidence>
<evidence type="ECO:0000256" key="6">
    <source>
        <dbReference type="ARBA" id="ARBA00023033"/>
    </source>
</evidence>
<dbReference type="GO" id="GO:0004505">
    <property type="term" value="F:phenylalanine 4-monooxygenase activity"/>
    <property type="evidence" value="ECO:0007669"/>
    <property type="project" value="UniProtKB-EC"/>
</dbReference>
<evidence type="ECO:0000259" key="8">
    <source>
        <dbReference type="PROSITE" id="PS51410"/>
    </source>
</evidence>
<feature type="domain" description="Biopterin-dependent aromatic amino acid hydroxylase family profile" evidence="8">
    <location>
        <begin position="1"/>
        <end position="291"/>
    </location>
</feature>
<organism evidence="9 10">
    <name type="scientific">Streptomyces formicae</name>
    <dbReference type="NCBI Taxonomy" id="1616117"/>
    <lineage>
        <taxon>Bacteria</taxon>
        <taxon>Bacillati</taxon>
        <taxon>Actinomycetota</taxon>
        <taxon>Actinomycetes</taxon>
        <taxon>Kitasatosporales</taxon>
        <taxon>Streptomycetaceae</taxon>
        <taxon>Streptomyces</taxon>
    </lineage>
</organism>
<evidence type="ECO:0000256" key="2">
    <source>
        <dbReference type="ARBA" id="ARBA00009712"/>
    </source>
</evidence>
<dbReference type="EC" id="1.14.16.1" evidence="9"/>
<dbReference type="PANTHER" id="PTHR11473">
    <property type="entry name" value="AROMATIC AMINO ACID HYDROXYLASE"/>
    <property type="match status" value="1"/>
</dbReference>
<comment type="cofactor">
    <cofactor evidence="1 7">
        <name>Fe(2+)</name>
        <dbReference type="ChEBI" id="CHEBI:29033"/>
    </cofactor>
</comment>
<keyword evidence="10" id="KW-1185">Reference proteome</keyword>
<evidence type="ECO:0000256" key="3">
    <source>
        <dbReference type="ARBA" id="ARBA00022723"/>
    </source>
</evidence>
<evidence type="ECO:0000256" key="5">
    <source>
        <dbReference type="ARBA" id="ARBA00023004"/>
    </source>
</evidence>
<dbReference type="Proteomes" id="UP000221011">
    <property type="component" value="Chromosome"/>
</dbReference>
<feature type="binding site" evidence="7">
    <location>
        <position position="162"/>
    </location>
    <ligand>
        <name>Fe cation</name>
        <dbReference type="ChEBI" id="CHEBI:24875"/>
    </ligand>
</feature>
<reference evidence="9 10" key="1">
    <citation type="submission" date="2017-08" db="EMBL/GenBank/DDBJ databases">
        <title>Complete Genome Sequence of Streptomyces formicae KY5, the formicamycin producer.</title>
        <authorList>
            <person name="Holmes N.A."/>
            <person name="Devine R."/>
            <person name="Qin Z."/>
            <person name="Seipke R.F."/>
            <person name="Wilkinson B."/>
            <person name="Hutchings M.I."/>
        </authorList>
    </citation>
    <scope>NUCLEOTIDE SEQUENCE [LARGE SCALE GENOMIC DNA]</scope>
    <source>
        <strain evidence="9 10">KY5</strain>
    </source>
</reference>
<keyword evidence="3 7" id="KW-0479">Metal-binding</keyword>
<sequence length="291" mass="33131">MFKEATLYSPVINNEHGRVSVIFAKDHPGYQDRPYQEHRARIAELALRHRKGEPAPDIPYTEAEHETWHTVSTELSAKHRVHACREFIEASELLDLRHERLPQLSDVSARVYPLTGFTFGPAAGLVAQRDFYGSLADRRFQATQYIRHPSFPRFSPEPDMIHEVVGHGTHLSSNRWATLYELLGKTVRRLESDEAVSLVSRVFWFTIEYGLVKEDGRTKVCGASLLSSCGEMDYFLGADINSFDAAAMGRQGYLVEKYQPVLFRAESFNHFEDFLSEFLTSIDDDSELVAA</sequence>
<dbReference type="InterPro" id="IPR019774">
    <property type="entry name" value="Aromatic-AA_hydroxylase_C"/>
</dbReference>
<feature type="binding site" evidence="7">
    <location>
        <position position="208"/>
    </location>
    <ligand>
        <name>Fe cation</name>
        <dbReference type="ChEBI" id="CHEBI:24875"/>
    </ligand>
</feature>
<dbReference type="PROSITE" id="PS51410">
    <property type="entry name" value="BH4_AAA_HYDROXYL_2"/>
    <property type="match status" value="1"/>
</dbReference>
<keyword evidence="5 7" id="KW-0408">Iron</keyword>
<dbReference type="PRINTS" id="PR00372">
    <property type="entry name" value="FYWHYDRXLASE"/>
</dbReference>
<dbReference type="PANTHER" id="PTHR11473:SF24">
    <property type="entry name" value="PHENYLALANINE-4-HYDROXYLASE"/>
    <property type="match status" value="1"/>
</dbReference>
<protein>
    <submittedName>
        <fullName evidence="9">Phenylalanine-4-hydroxylase</fullName>
        <ecNumber evidence="9">1.14.16.1</ecNumber>
    </submittedName>
</protein>
<evidence type="ECO:0000256" key="4">
    <source>
        <dbReference type="ARBA" id="ARBA00023002"/>
    </source>
</evidence>
<comment type="similarity">
    <text evidence="2">Belongs to the biopterin-dependent aromatic amino acid hydroxylase family.</text>
</comment>
<dbReference type="InterPro" id="IPR036329">
    <property type="entry name" value="Aro-AA_hydroxylase_C_sf"/>
</dbReference>
<feature type="binding site" evidence="7">
    <location>
        <position position="167"/>
    </location>
    <ligand>
        <name>Fe cation</name>
        <dbReference type="ChEBI" id="CHEBI:24875"/>
    </ligand>
</feature>
<name>A0A291Q0Q3_9ACTN</name>
<evidence type="ECO:0000313" key="9">
    <source>
        <dbReference type="EMBL" id="ATL25311.1"/>
    </source>
</evidence>
<evidence type="ECO:0000256" key="7">
    <source>
        <dbReference type="PIRSR" id="PIRSR601273-2"/>
    </source>
</evidence>
<dbReference type="InterPro" id="IPR001273">
    <property type="entry name" value="ArAA_hydroxylase"/>
</dbReference>
<gene>
    <name evidence="9" type="ORF">KY5_0293</name>
</gene>
<keyword evidence="6" id="KW-0503">Monooxygenase</keyword>
<proteinExistence type="inferred from homology"/>
<accession>A0A291Q0Q3</accession>
<dbReference type="SUPFAM" id="SSF56534">
    <property type="entry name" value="Aromatic aminoacid monoxygenases, catalytic and oligomerization domains"/>
    <property type="match status" value="1"/>
</dbReference>
<dbReference type="GO" id="GO:0005506">
    <property type="term" value="F:iron ion binding"/>
    <property type="evidence" value="ECO:0007669"/>
    <property type="project" value="InterPro"/>
</dbReference>
<dbReference type="Gene3D" id="1.10.800.10">
    <property type="entry name" value="Aromatic amino acid hydroxylase"/>
    <property type="match status" value="1"/>
</dbReference>
<dbReference type="AlphaFoldDB" id="A0A291Q0Q3"/>